<protein>
    <submittedName>
        <fullName evidence="1">Uncharacterized protein</fullName>
    </submittedName>
</protein>
<dbReference type="Gramene" id="TuG1812G0500005407.01.T01">
    <property type="protein sequence ID" value="TuG1812G0500005407.01.T01"/>
    <property type="gene ID" value="TuG1812G0500005407.01"/>
</dbReference>
<organism evidence="1 2">
    <name type="scientific">Triticum urartu</name>
    <name type="common">Red wild einkorn</name>
    <name type="synonym">Crithodium urartu</name>
    <dbReference type="NCBI Taxonomy" id="4572"/>
    <lineage>
        <taxon>Eukaryota</taxon>
        <taxon>Viridiplantae</taxon>
        <taxon>Streptophyta</taxon>
        <taxon>Embryophyta</taxon>
        <taxon>Tracheophyta</taxon>
        <taxon>Spermatophyta</taxon>
        <taxon>Magnoliopsida</taxon>
        <taxon>Liliopsida</taxon>
        <taxon>Poales</taxon>
        <taxon>Poaceae</taxon>
        <taxon>BOP clade</taxon>
        <taxon>Pooideae</taxon>
        <taxon>Triticodae</taxon>
        <taxon>Triticeae</taxon>
        <taxon>Triticinae</taxon>
        <taxon>Triticum</taxon>
    </lineage>
</organism>
<name>A0A8R7UMV5_TRIUA</name>
<dbReference type="EnsemblPlants" id="TuG1812G0500005407.01.T01">
    <property type="protein sequence ID" value="TuG1812G0500005407.01.T01"/>
    <property type="gene ID" value="TuG1812G0500005407.01"/>
</dbReference>
<proteinExistence type="predicted"/>
<dbReference type="AlphaFoldDB" id="A0A8R7UMV5"/>
<sequence length="67" mass="7935">MHPIRSATRKLKIILQRSEFKEECPVNCPCDEPRSWRSKNFSLINLEEVEMEGFDGEDHEFDLLKVI</sequence>
<accession>A0A8R7UMV5</accession>
<dbReference type="Proteomes" id="UP000015106">
    <property type="component" value="Chromosome 5"/>
</dbReference>
<reference evidence="1" key="2">
    <citation type="submission" date="2018-03" db="EMBL/GenBank/DDBJ databases">
        <title>The Triticum urartu genome reveals the dynamic nature of wheat genome evolution.</title>
        <authorList>
            <person name="Ling H."/>
            <person name="Ma B."/>
            <person name="Shi X."/>
            <person name="Liu H."/>
            <person name="Dong L."/>
            <person name="Sun H."/>
            <person name="Cao Y."/>
            <person name="Gao Q."/>
            <person name="Zheng S."/>
            <person name="Li Y."/>
            <person name="Yu Y."/>
            <person name="Du H."/>
            <person name="Qi M."/>
            <person name="Li Y."/>
            <person name="Yu H."/>
            <person name="Cui Y."/>
            <person name="Wang N."/>
            <person name="Chen C."/>
            <person name="Wu H."/>
            <person name="Zhao Y."/>
            <person name="Zhang J."/>
            <person name="Li Y."/>
            <person name="Zhou W."/>
            <person name="Zhang B."/>
            <person name="Hu W."/>
            <person name="Eijk M."/>
            <person name="Tang J."/>
            <person name="Witsenboer H."/>
            <person name="Zhao S."/>
            <person name="Li Z."/>
            <person name="Zhang A."/>
            <person name="Wang D."/>
            <person name="Liang C."/>
        </authorList>
    </citation>
    <scope>NUCLEOTIDE SEQUENCE [LARGE SCALE GENOMIC DNA]</scope>
    <source>
        <strain evidence="1">cv. G1812</strain>
    </source>
</reference>
<reference evidence="2" key="1">
    <citation type="journal article" date="2013" name="Nature">
        <title>Draft genome of the wheat A-genome progenitor Triticum urartu.</title>
        <authorList>
            <person name="Ling H.Q."/>
            <person name="Zhao S."/>
            <person name="Liu D."/>
            <person name="Wang J."/>
            <person name="Sun H."/>
            <person name="Zhang C."/>
            <person name="Fan H."/>
            <person name="Li D."/>
            <person name="Dong L."/>
            <person name="Tao Y."/>
            <person name="Gao C."/>
            <person name="Wu H."/>
            <person name="Li Y."/>
            <person name="Cui Y."/>
            <person name="Guo X."/>
            <person name="Zheng S."/>
            <person name="Wang B."/>
            <person name="Yu K."/>
            <person name="Liang Q."/>
            <person name="Yang W."/>
            <person name="Lou X."/>
            <person name="Chen J."/>
            <person name="Feng M."/>
            <person name="Jian J."/>
            <person name="Zhang X."/>
            <person name="Luo G."/>
            <person name="Jiang Y."/>
            <person name="Liu J."/>
            <person name="Wang Z."/>
            <person name="Sha Y."/>
            <person name="Zhang B."/>
            <person name="Wu H."/>
            <person name="Tang D."/>
            <person name="Shen Q."/>
            <person name="Xue P."/>
            <person name="Zou S."/>
            <person name="Wang X."/>
            <person name="Liu X."/>
            <person name="Wang F."/>
            <person name="Yang Y."/>
            <person name="An X."/>
            <person name="Dong Z."/>
            <person name="Zhang K."/>
            <person name="Zhang X."/>
            <person name="Luo M.C."/>
            <person name="Dvorak J."/>
            <person name="Tong Y."/>
            <person name="Wang J."/>
            <person name="Yang H."/>
            <person name="Li Z."/>
            <person name="Wang D."/>
            <person name="Zhang A."/>
            <person name="Wang J."/>
        </authorList>
    </citation>
    <scope>NUCLEOTIDE SEQUENCE</scope>
    <source>
        <strain evidence="2">cv. G1812</strain>
    </source>
</reference>
<keyword evidence="2" id="KW-1185">Reference proteome</keyword>
<evidence type="ECO:0000313" key="1">
    <source>
        <dbReference type="EnsemblPlants" id="TuG1812G0500005407.01.T01"/>
    </source>
</evidence>
<evidence type="ECO:0000313" key="2">
    <source>
        <dbReference type="Proteomes" id="UP000015106"/>
    </source>
</evidence>
<reference evidence="1" key="3">
    <citation type="submission" date="2022-06" db="UniProtKB">
        <authorList>
            <consortium name="EnsemblPlants"/>
        </authorList>
    </citation>
    <scope>IDENTIFICATION</scope>
</reference>